<dbReference type="InterPro" id="IPR008920">
    <property type="entry name" value="TF_FadR/GntR_C"/>
</dbReference>
<evidence type="ECO:0000256" key="2">
    <source>
        <dbReference type="ARBA" id="ARBA00023125"/>
    </source>
</evidence>
<dbReference type="Proteomes" id="UP000186168">
    <property type="component" value="Unassembled WGS sequence"/>
</dbReference>
<name>A0A1R1SAW7_9ACTN</name>
<protein>
    <submittedName>
        <fullName evidence="5">GntR family transcriptional regulator</fullName>
    </submittedName>
</protein>
<dbReference type="Gene3D" id="1.20.120.530">
    <property type="entry name" value="GntR ligand-binding domain-like"/>
    <property type="match status" value="1"/>
</dbReference>
<keyword evidence="6" id="KW-1185">Reference proteome</keyword>
<organism evidence="5 6">
    <name type="scientific">Streptomyces sparsogenes DSM 40356</name>
    <dbReference type="NCBI Taxonomy" id="1331668"/>
    <lineage>
        <taxon>Bacteria</taxon>
        <taxon>Bacillati</taxon>
        <taxon>Actinomycetota</taxon>
        <taxon>Actinomycetes</taxon>
        <taxon>Kitasatosporales</taxon>
        <taxon>Streptomycetaceae</taxon>
        <taxon>Streptomyces</taxon>
    </lineage>
</organism>
<dbReference type="GO" id="GO:0003677">
    <property type="term" value="F:DNA binding"/>
    <property type="evidence" value="ECO:0007669"/>
    <property type="project" value="UniProtKB-KW"/>
</dbReference>
<evidence type="ECO:0000313" key="6">
    <source>
        <dbReference type="Proteomes" id="UP000186168"/>
    </source>
</evidence>
<evidence type="ECO:0000313" key="5">
    <source>
        <dbReference type="EMBL" id="OMI35318.1"/>
    </source>
</evidence>
<evidence type="ECO:0000256" key="4">
    <source>
        <dbReference type="SAM" id="MobiDB-lite"/>
    </source>
</evidence>
<keyword evidence="1" id="KW-0805">Transcription regulation</keyword>
<keyword evidence="2" id="KW-0238">DNA-binding</keyword>
<dbReference type="AlphaFoldDB" id="A0A1R1SAW7"/>
<proteinExistence type="predicted"/>
<keyword evidence="3" id="KW-0804">Transcription</keyword>
<sequence>MPKRRARVAPLAGALFNQQGRQEAVLEEHEAILGAPAPGDAQAACPAIDHHLESTLKVPLEGRRRAGPAAPPPFVRTCPR</sequence>
<dbReference type="SUPFAM" id="SSF48008">
    <property type="entry name" value="GntR ligand-binding domain-like"/>
    <property type="match status" value="1"/>
</dbReference>
<accession>A0A1R1SAW7</accession>
<gene>
    <name evidence="5" type="ORF">SPAR_31631</name>
</gene>
<evidence type="ECO:0000256" key="1">
    <source>
        <dbReference type="ARBA" id="ARBA00023015"/>
    </source>
</evidence>
<feature type="region of interest" description="Disordered" evidence="4">
    <location>
        <begin position="60"/>
        <end position="80"/>
    </location>
</feature>
<comment type="caution">
    <text evidence="5">The sequence shown here is derived from an EMBL/GenBank/DDBJ whole genome shotgun (WGS) entry which is preliminary data.</text>
</comment>
<evidence type="ECO:0000256" key="3">
    <source>
        <dbReference type="ARBA" id="ARBA00023163"/>
    </source>
</evidence>
<dbReference type="EMBL" id="ASQP01000399">
    <property type="protein sequence ID" value="OMI35318.1"/>
    <property type="molecule type" value="Genomic_DNA"/>
</dbReference>
<reference evidence="5 6" key="1">
    <citation type="submission" date="2013-05" db="EMBL/GenBank/DDBJ databases">
        <title>Genome sequence of Streptomyces sparsogenes DSM 40356.</title>
        <authorList>
            <person name="Coyne S."/>
            <person name="Seebeck F.P."/>
        </authorList>
    </citation>
    <scope>NUCLEOTIDE SEQUENCE [LARGE SCALE GENOMIC DNA]</scope>
    <source>
        <strain evidence="5 6">DSM 40356</strain>
    </source>
</reference>